<evidence type="ECO:0000256" key="11">
    <source>
        <dbReference type="ARBA" id="ARBA00023136"/>
    </source>
</evidence>
<sequence length="288" mass="33030">MLNSGSNARAPTLIHLCVTTNEITPGTMFLTNEIKGKILHQRSFTSGTRDHRLPIRFPYQWKNLQQKADARDLKKVPTHLGVIVCEEDISLPDIANLIVWSIALGVSYFSIYDLNGYIKRKRKELKEALDNAQKKCLDEEQRKYTIVIHNDAESRPHENGCYSSNKIDIQLLSKADGRQNLVETTRLLSQQVASKQRRLEDITPSTVEEIIKEKFHFPDPELILRFGKGECLFGFQPWQIRLTEILSARSHHNLGYSSLTDLFHQYGETKQSDIIFVLGQLLRNSRGV</sequence>
<dbReference type="Gene3D" id="3.40.1180.10">
    <property type="entry name" value="Decaprenyl diphosphate synthase-like"/>
    <property type="match status" value="1"/>
</dbReference>
<keyword evidence="13" id="KW-0175">Coiled coil</keyword>
<feature type="coiled-coil region" evidence="13">
    <location>
        <begin position="115"/>
        <end position="142"/>
    </location>
</feature>
<evidence type="ECO:0000256" key="9">
    <source>
        <dbReference type="ARBA" id="ARBA00022842"/>
    </source>
</evidence>
<keyword evidence="9" id="KW-0460">Magnesium</keyword>
<comment type="catalytic activity">
    <reaction evidence="12">
        <text>n isopentenyl diphosphate + (2E,6E)-farnesyl diphosphate = a di-trans,poly-cis-polyprenyl diphosphate + n diphosphate</text>
        <dbReference type="Rhea" id="RHEA:53008"/>
        <dbReference type="Rhea" id="RHEA-COMP:19494"/>
        <dbReference type="ChEBI" id="CHEBI:33019"/>
        <dbReference type="ChEBI" id="CHEBI:128769"/>
        <dbReference type="ChEBI" id="CHEBI:136960"/>
        <dbReference type="ChEBI" id="CHEBI:175763"/>
        <dbReference type="EC" id="2.5.1.87"/>
    </reaction>
</comment>
<keyword evidence="7" id="KW-0812">Transmembrane</keyword>
<evidence type="ECO:0000256" key="8">
    <source>
        <dbReference type="ARBA" id="ARBA00022824"/>
    </source>
</evidence>
<reference evidence="14" key="1">
    <citation type="submission" date="2022-08" db="UniProtKB">
        <authorList>
            <consortium name="EnsemblMetazoa"/>
        </authorList>
    </citation>
    <scope>IDENTIFICATION</scope>
    <source>
        <strain evidence="14">05x7-T-G4-1.051#20</strain>
    </source>
</reference>
<evidence type="ECO:0000256" key="7">
    <source>
        <dbReference type="ARBA" id="ARBA00022692"/>
    </source>
</evidence>
<protein>
    <recommendedName>
        <fullName evidence="5">ditrans,polycis-polyprenyl diphosphate synthase [(2E,6E)-farnesyldiphosphate specific]</fullName>
        <ecNumber evidence="5">2.5.1.87</ecNumber>
    </recommendedName>
</protein>
<evidence type="ECO:0000313" key="15">
    <source>
        <dbReference type="Proteomes" id="UP000005408"/>
    </source>
</evidence>
<comment type="pathway">
    <text evidence="3">Protein modification; protein glycosylation.</text>
</comment>
<evidence type="ECO:0000256" key="5">
    <source>
        <dbReference type="ARBA" id="ARBA00012596"/>
    </source>
</evidence>
<dbReference type="GO" id="GO:0005789">
    <property type="term" value="C:endoplasmic reticulum membrane"/>
    <property type="evidence" value="ECO:0007669"/>
    <property type="project" value="UniProtKB-SubCell"/>
</dbReference>
<keyword evidence="11" id="KW-0472">Membrane</keyword>
<keyword evidence="6" id="KW-0808">Transferase</keyword>
<keyword evidence="10" id="KW-1133">Transmembrane helix</keyword>
<dbReference type="InterPro" id="IPR036424">
    <property type="entry name" value="UPP_synth-like_sf"/>
</dbReference>
<evidence type="ECO:0000256" key="2">
    <source>
        <dbReference type="ARBA" id="ARBA00004586"/>
    </source>
</evidence>
<evidence type="ECO:0000256" key="12">
    <source>
        <dbReference type="ARBA" id="ARBA00047353"/>
    </source>
</evidence>
<evidence type="ECO:0000256" key="1">
    <source>
        <dbReference type="ARBA" id="ARBA00001946"/>
    </source>
</evidence>
<keyword evidence="8" id="KW-0256">Endoplasmic reticulum</keyword>
<dbReference type="InterPro" id="IPR038887">
    <property type="entry name" value="Nus1/NgBR"/>
</dbReference>
<dbReference type="AlphaFoldDB" id="A0A8W8J487"/>
<comment type="subcellular location">
    <subcellularLocation>
        <location evidence="2">Endoplasmic reticulum membrane</location>
    </subcellularLocation>
</comment>
<dbReference type="EC" id="2.5.1.87" evidence="5"/>
<dbReference type="PANTHER" id="PTHR21528:SF0">
    <property type="entry name" value="DEHYDRODOLICHYL DIPHOSPHATE SYNTHASE COMPLEX SUBUNIT NUS1"/>
    <property type="match status" value="1"/>
</dbReference>
<evidence type="ECO:0000256" key="4">
    <source>
        <dbReference type="ARBA" id="ARBA00005432"/>
    </source>
</evidence>
<dbReference type="EnsemblMetazoa" id="G16975.1">
    <property type="protein sequence ID" value="G16975.1:cds"/>
    <property type="gene ID" value="G16975"/>
</dbReference>
<comment type="cofactor">
    <cofactor evidence="1">
        <name>Mg(2+)</name>
        <dbReference type="ChEBI" id="CHEBI:18420"/>
    </cofactor>
</comment>
<evidence type="ECO:0000256" key="13">
    <source>
        <dbReference type="SAM" id="Coils"/>
    </source>
</evidence>
<dbReference type="PANTHER" id="PTHR21528">
    <property type="entry name" value="DEHYDRODOLICHYL DIPHOSPHATE SYNTHASE COMPLEX SUBUNIT NUS1"/>
    <property type="match status" value="1"/>
</dbReference>
<evidence type="ECO:0000256" key="6">
    <source>
        <dbReference type="ARBA" id="ARBA00022679"/>
    </source>
</evidence>
<keyword evidence="15" id="KW-1185">Reference proteome</keyword>
<name>A0A8W8J487_MAGGI</name>
<organism evidence="14 15">
    <name type="scientific">Magallana gigas</name>
    <name type="common">Pacific oyster</name>
    <name type="synonym">Crassostrea gigas</name>
    <dbReference type="NCBI Taxonomy" id="29159"/>
    <lineage>
        <taxon>Eukaryota</taxon>
        <taxon>Metazoa</taxon>
        <taxon>Spiralia</taxon>
        <taxon>Lophotrochozoa</taxon>
        <taxon>Mollusca</taxon>
        <taxon>Bivalvia</taxon>
        <taxon>Autobranchia</taxon>
        <taxon>Pteriomorphia</taxon>
        <taxon>Ostreida</taxon>
        <taxon>Ostreoidea</taxon>
        <taxon>Ostreidae</taxon>
        <taxon>Magallana</taxon>
    </lineage>
</organism>
<dbReference type="Proteomes" id="UP000005408">
    <property type="component" value="Unassembled WGS sequence"/>
</dbReference>
<evidence type="ECO:0000256" key="3">
    <source>
        <dbReference type="ARBA" id="ARBA00004922"/>
    </source>
</evidence>
<evidence type="ECO:0000256" key="10">
    <source>
        <dbReference type="ARBA" id="ARBA00022989"/>
    </source>
</evidence>
<evidence type="ECO:0000313" key="14">
    <source>
        <dbReference type="EnsemblMetazoa" id="G16975.1:cds"/>
    </source>
</evidence>
<dbReference type="SUPFAM" id="SSF64005">
    <property type="entry name" value="Undecaprenyl diphosphate synthase"/>
    <property type="match status" value="1"/>
</dbReference>
<dbReference type="GO" id="GO:0045547">
    <property type="term" value="F:ditrans,polycis-polyprenyl diphosphate synthase [(2E,6E)-farnesyl diphosphate specific] activity"/>
    <property type="evidence" value="ECO:0007669"/>
    <property type="project" value="UniProtKB-EC"/>
</dbReference>
<comment type="similarity">
    <text evidence="4">Belongs to the UPP synthase family.</text>
</comment>
<dbReference type="GO" id="GO:1904423">
    <property type="term" value="C:dehydrodolichyl diphosphate synthase complex"/>
    <property type="evidence" value="ECO:0007669"/>
    <property type="project" value="InterPro"/>
</dbReference>
<accession>A0A8W8J487</accession>
<proteinExistence type="inferred from homology"/>